<dbReference type="InterPro" id="IPR017871">
    <property type="entry name" value="ABC_transporter-like_CS"/>
</dbReference>
<protein>
    <submittedName>
        <fullName evidence="10">ATP-binding cassette subfamily B protein</fullName>
    </submittedName>
</protein>
<dbReference type="EMBL" id="JAUSTU010000001">
    <property type="protein sequence ID" value="MDQ0153774.1"/>
    <property type="molecule type" value="Genomic_DNA"/>
</dbReference>
<evidence type="ECO:0000259" key="9">
    <source>
        <dbReference type="PROSITE" id="PS50929"/>
    </source>
</evidence>
<sequence>MQALWNLLKYLRPYWMFAIIGPLFMCLEVAMDLMQPMLMQHIIDNGIATGDHSYVVKMSILLLAAALIGLFGGLACSIYSTKAAVNFATDIRQELFARIEQFSARNTDEIRTGKLITITTNDVSSVQMALLMTLKVFVRSPLLFIGSVIIVFVSARDFFPILIVLIPLLAIVNWYFMKHAGRLFRKVQETVDRINTKLQENLAGIRVVKAFGRQEYEKTGFAAINHDLTNINRRANQMMMGLMPVMLFLVNIGIVAALWMGVIKVEQGTSEVGVILAFINYLTITLNALISSSHVLMVISRAFPSAERIKQVLDTVPDIQESQEAYRPEKIKGNIEFRNVDFSYSKNGEYVLKEISFKANGGEKIGIIGTIGSGKSTLMKLIPRLYDVDRGEICIDGRNIKEYGLRQLRVAIGFIPQKASVFSGTIMDNLQYGKDDVSKEEAVFASSAANAMEFIEKLDGEFEHVLTQGGSNLSGGQKQRLSIARALVRKPPILILDDSTSAVDALSEKAILHSLQEEYKDSTTFIISSKISSVMKADRIIVMEDGRIVGMGTHRELVATNSVYQEIYRTQGGKEESVHESGRYETSWQ</sequence>
<dbReference type="InterPro" id="IPR003439">
    <property type="entry name" value="ABC_transporter-like_ATP-bd"/>
</dbReference>
<feature type="transmembrane region" description="Helical" evidence="7">
    <location>
        <begin position="14"/>
        <end position="34"/>
    </location>
</feature>
<dbReference type="SUPFAM" id="SSF90123">
    <property type="entry name" value="ABC transporter transmembrane region"/>
    <property type="match status" value="1"/>
</dbReference>
<keyword evidence="4 10" id="KW-0067">ATP-binding</keyword>
<feature type="transmembrane region" description="Helical" evidence="7">
    <location>
        <begin position="54"/>
        <end position="79"/>
    </location>
</feature>
<comment type="caution">
    <text evidence="10">The sequence shown here is derived from an EMBL/GenBank/DDBJ whole genome shotgun (WGS) entry which is preliminary data.</text>
</comment>
<evidence type="ECO:0000256" key="3">
    <source>
        <dbReference type="ARBA" id="ARBA00022741"/>
    </source>
</evidence>
<evidence type="ECO:0000313" key="10">
    <source>
        <dbReference type="EMBL" id="MDQ0153774.1"/>
    </source>
</evidence>
<feature type="transmembrane region" description="Helical" evidence="7">
    <location>
        <begin position="274"/>
        <end position="299"/>
    </location>
</feature>
<evidence type="ECO:0000256" key="5">
    <source>
        <dbReference type="ARBA" id="ARBA00022989"/>
    </source>
</evidence>
<dbReference type="GO" id="GO:0005524">
    <property type="term" value="F:ATP binding"/>
    <property type="evidence" value="ECO:0007669"/>
    <property type="project" value="UniProtKB-KW"/>
</dbReference>
<dbReference type="PANTHER" id="PTHR43394:SF1">
    <property type="entry name" value="ATP-BINDING CASSETTE SUB-FAMILY B MEMBER 10, MITOCHONDRIAL"/>
    <property type="match status" value="1"/>
</dbReference>
<evidence type="ECO:0000313" key="11">
    <source>
        <dbReference type="Proteomes" id="UP001231362"/>
    </source>
</evidence>
<proteinExistence type="predicted"/>
<evidence type="ECO:0000256" key="2">
    <source>
        <dbReference type="ARBA" id="ARBA00022692"/>
    </source>
</evidence>
<keyword evidence="3" id="KW-0547">Nucleotide-binding</keyword>
<evidence type="ECO:0000256" key="7">
    <source>
        <dbReference type="SAM" id="Phobius"/>
    </source>
</evidence>
<dbReference type="SMART" id="SM00382">
    <property type="entry name" value="AAA"/>
    <property type="match status" value="1"/>
</dbReference>
<keyword evidence="2 7" id="KW-0812">Transmembrane</keyword>
<dbReference type="PANTHER" id="PTHR43394">
    <property type="entry name" value="ATP-DEPENDENT PERMEASE MDL1, MITOCHONDRIAL"/>
    <property type="match status" value="1"/>
</dbReference>
<dbReference type="Proteomes" id="UP001231362">
    <property type="component" value="Unassembled WGS sequence"/>
</dbReference>
<dbReference type="InterPro" id="IPR036640">
    <property type="entry name" value="ABC1_TM_sf"/>
</dbReference>
<dbReference type="RefSeq" id="WP_307148404.1">
    <property type="nucleotide sequence ID" value="NZ_JAUSTU010000001.1"/>
</dbReference>
<dbReference type="Gene3D" id="1.20.1560.10">
    <property type="entry name" value="ABC transporter type 1, transmembrane domain"/>
    <property type="match status" value="1"/>
</dbReference>
<feature type="transmembrane region" description="Helical" evidence="7">
    <location>
        <begin position="136"/>
        <end position="153"/>
    </location>
</feature>
<dbReference type="InterPro" id="IPR027417">
    <property type="entry name" value="P-loop_NTPase"/>
</dbReference>
<dbReference type="PROSITE" id="PS00211">
    <property type="entry name" value="ABC_TRANSPORTER_1"/>
    <property type="match status" value="1"/>
</dbReference>
<feature type="transmembrane region" description="Helical" evidence="7">
    <location>
        <begin position="242"/>
        <end position="262"/>
    </location>
</feature>
<evidence type="ECO:0000256" key="1">
    <source>
        <dbReference type="ARBA" id="ARBA00004651"/>
    </source>
</evidence>
<name>A0ABT9UYJ4_9BACL</name>
<evidence type="ECO:0000256" key="4">
    <source>
        <dbReference type="ARBA" id="ARBA00022840"/>
    </source>
</evidence>
<feature type="domain" description="ABC transmembrane type-1" evidence="9">
    <location>
        <begin position="19"/>
        <end position="301"/>
    </location>
</feature>
<accession>A0ABT9UYJ4</accession>
<dbReference type="Pfam" id="PF00005">
    <property type="entry name" value="ABC_tran"/>
    <property type="match status" value="1"/>
</dbReference>
<keyword evidence="11" id="KW-1185">Reference proteome</keyword>
<dbReference type="InterPro" id="IPR003593">
    <property type="entry name" value="AAA+_ATPase"/>
</dbReference>
<feature type="transmembrane region" description="Helical" evidence="7">
    <location>
        <begin position="159"/>
        <end position="176"/>
    </location>
</feature>
<keyword evidence="6 7" id="KW-0472">Membrane</keyword>
<keyword evidence="5 7" id="KW-1133">Transmembrane helix</keyword>
<dbReference type="PROSITE" id="PS50893">
    <property type="entry name" value="ABC_TRANSPORTER_2"/>
    <property type="match status" value="1"/>
</dbReference>
<reference evidence="10 11" key="1">
    <citation type="submission" date="2023-07" db="EMBL/GenBank/DDBJ databases">
        <title>Genomic Encyclopedia of Type Strains, Phase IV (KMG-IV): sequencing the most valuable type-strain genomes for metagenomic binning, comparative biology and taxonomic classification.</title>
        <authorList>
            <person name="Goeker M."/>
        </authorList>
    </citation>
    <scope>NUCLEOTIDE SEQUENCE [LARGE SCALE GENOMIC DNA]</scope>
    <source>
        <strain evidence="10 11">DSM 23948</strain>
    </source>
</reference>
<organism evidence="10 11">
    <name type="scientific">Anoxybacillus andreesenii</name>
    <dbReference type="NCBI Taxonomy" id="1325932"/>
    <lineage>
        <taxon>Bacteria</taxon>
        <taxon>Bacillati</taxon>
        <taxon>Bacillota</taxon>
        <taxon>Bacilli</taxon>
        <taxon>Bacillales</taxon>
        <taxon>Anoxybacillaceae</taxon>
        <taxon>Anoxybacillus</taxon>
    </lineage>
</organism>
<gene>
    <name evidence="10" type="ORF">J2S07_000072</name>
</gene>
<evidence type="ECO:0000256" key="6">
    <source>
        <dbReference type="ARBA" id="ARBA00023136"/>
    </source>
</evidence>
<dbReference type="CDD" id="cd18548">
    <property type="entry name" value="ABC_6TM_Tm287_like"/>
    <property type="match status" value="1"/>
</dbReference>
<evidence type="ECO:0000259" key="8">
    <source>
        <dbReference type="PROSITE" id="PS50893"/>
    </source>
</evidence>
<comment type="subcellular location">
    <subcellularLocation>
        <location evidence="1">Cell membrane</location>
        <topology evidence="1">Multi-pass membrane protein</topology>
    </subcellularLocation>
</comment>
<dbReference type="InterPro" id="IPR039421">
    <property type="entry name" value="Type_1_exporter"/>
</dbReference>
<dbReference type="Pfam" id="PF00664">
    <property type="entry name" value="ABC_membrane"/>
    <property type="match status" value="1"/>
</dbReference>
<dbReference type="PROSITE" id="PS50929">
    <property type="entry name" value="ABC_TM1F"/>
    <property type="match status" value="1"/>
</dbReference>
<dbReference type="Gene3D" id="3.40.50.300">
    <property type="entry name" value="P-loop containing nucleotide triphosphate hydrolases"/>
    <property type="match status" value="1"/>
</dbReference>
<dbReference type="InterPro" id="IPR011527">
    <property type="entry name" value="ABC1_TM_dom"/>
</dbReference>
<feature type="domain" description="ABC transporter" evidence="8">
    <location>
        <begin position="335"/>
        <end position="570"/>
    </location>
</feature>
<dbReference type="SUPFAM" id="SSF52540">
    <property type="entry name" value="P-loop containing nucleoside triphosphate hydrolases"/>
    <property type="match status" value="1"/>
</dbReference>